<proteinExistence type="predicted"/>
<dbReference type="AlphaFoldDB" id="A0A4U0TJJ6"/>
<feature type="region of interest" description="Disordered" evidence="2">
    <location>
        <begin position="543"/>
        <end position="586"/>
    </location>
</feature>
<evidence type="ECO:0000256" key="3">
    <source>
        <dbReference type="SAM" id="Phobius"/>
    </source>
</evidence>
<dbReference type="PANTHER" id="PTHR13315:SF4">
    <property type="entry name" value="METALLOPHOSPHOESTERASE, ISOFORM E"/>
    <property type="match status" value="1"/>
</dbReference>
<dbReference type="EMBL" id="NAJL01000093">
    <property type="protein sequence ID" value="TKA21927.1"/>
    <property type="molecule type" value="Genomic_DNA"/>
</dbReference>
<dbReference type="GO" id="GO:0006506">
    <property type="term" value="P:GPI anchor biosynthetic process"/>
    <property type="evidence" value="ECO:0007669"/>
    <property type="project" value="InterPro"/>
</dbReference>
<dbReference type="SUPFAM" id="SSF56300">
    <property type="entry name" value="Metallo-dependent phosphatases"/>
    <property type="match status" value="1"/>
</dbReference>
<keyword evidence="1 3" id="KW-0472">Membrane</keyword>
<accession>A0A4U0TJJ6</accession>
<comment type="caution">
    <text evidence="4">The sequence shown here is derived from an EMBL/GenBank/DDBJ whole genome shotgun (WGS) entry which is preliminary data.</text>
</comment>
<dbReference type="GO" id="GO:0005783">
    <property type="term" value="C:endoplasmic reticulum"/>
    <property type="evidence" value="ECO:0007669"/>
    <property type="project" value="TreeGrafter"/>
</dbReference>
<evidence type="ECO:0000256" key="2">
    <source>
        <dbReference type="SAM" id="MobiDB-lite"/>
    </source>
</evidence>
<dbReference type="InterPro" id="IPR033308">
    <property type="entry name" value="PGAP5/Cdc1/Ted1"/>
</dbReference>
<reference evidence="4 5" key="1">
    <citation type="submission" date="2017-03" db="EMBL/GenBank/DDBJ databases">
        <title>Genomes of endolithic fungi from Antarctica.</title>
        <authorList>
            <person name="Coleine C."/>
            <person name="Masonjones S."/>
            <person name="Stajich J.E."/>
        </authorList>
    </citation>
    <scope>NUCLEOTIDE SEQUENCE [LARGE SCALE GENOMIC DNA]</scope>
    <source>
        <strain evidence="4 5">CCFEE 6315</strain>
    </source>
</reference>
<dbReference type="OrthoDB" id="5977743at2759"/>
<feature type="region of interest" description="Disordered" evidence="2">
    <location>
        <begin position="626"/>
        <end position="657"/>
    </location>
</feature>
<feature type="transmembrane region" description="Helical" evidence="3">
    <location>
        <begin position="669"/>
        <end position="690"/>
    </location>
</feature>
<keyword evidence="3" id="KW-1133">Transmembrane helix</keyword>
<organism evidence="4 5">
    <name type="scientific">Salinomyces thailandicus</name>
    <dbReference type="NCBI Taxonomy" id="706561"/>
    <lineage>
        <taxon>Eukaryota</taxon>
        <taxon>Fungi</taxon>
        <taxon>Dikarya</taxon>
        <taxon>Ascomycota</taxon>
        <taxon>Pezizomycotina</taxon>
        <taxon>Dothideomycetes</taxon>
        <taxon>Dothideomycetidae</taxon>
        <taxon>Mycosphaerellales</taxon>
        <taxon>Teratosphaeriaceae</taxon>
        <taxon>Salinomyces</taxon>
    </lineage>
</organism>
<keyword evidence="3" id="KW-0812">Transmembrane</keyword>
<name>A0A4U0TJJ6_9PEZI</name>
<feature type="transmembrane region" description="Helical" evidence="3">
    <location>
        <begin position="497"/>
        <end position="518"/>
    </location>
</feature>
<dbReference type="PANTHER" id="PTHR13315">
    <property type="entry name" value="METALLO PHOSPHOESTERASE RELATED"/>
    <property type="match status" value="1"/>
</dbReference>
<evidence type="ECO:0008006" key="6">
    <source>
        <dbReference type="Google" id="ProtNLM"/>
    </source>
</evidence>
<dbReference type="Proteomes" id="UP000308549">
    <property type="component" value="Unassembled WGS sequence"/>
</dbReference>
<evidence type="ECO:0000313" key="4">
    <source>
        <dbReference type="EMBL" id="TKA21927.1"/>
    </source>
</evidence>
<evidence type="ECO:0000256" key="1">
    <source>
        <dbReference type="ARBA" id="ARBA00023136"/>
    </source>
</evidence>
<sequence length="695" mass="77615">MYTDLYMARNFRLINGRLDPDTIMFLGDLLDGGREWATNKARPLKESQKKQLKEITEGKATWKRDVSDNGEIFDNTTHDESGRVPELESWKSYRKANVLPRRHAIREEDHSIGSRGVDLKDFVPGENGRWSKWDQRQWDAGFARFSHIFFDPDQLYPQAGRHPFAAYDVISDPISVENGADKVLRQEYAIAGGKQRRVIASLPGNHDLGFGQGVQLAVRDRFQLRFGDTDHIDVIGNHTFVSVDTPSLSATSQYVPEGGQTPVEKSVELRHIWNPTMRFLENLRAPAGRAVSDNLHKYYPDVHPAAGYQHSVMDPEDHHNQPSAAQLAKDKHKARPQLPVILLTHVPLFRNPDTECGRLRERGHAISINAGYQYQNVITKGLSSTIVNRVSAAGEIAHIFSGDDHDYCDVNHRYNIGTSTTGAKADGGKAAGSVLRSIREITVKSFSWAMGVRKPGFLLVSLWNPVDAQGETVGMPLPTVQTHLCLLPDQLNIFIDYALLLGSTLVALLIRALFVGLWTKKERKEREVDDAVESQVRLLLPRYRAEPNETANDSSTLSRKKRDRASSVTSSSKNTSSGDTLSVQRSYNARTRSVSPAAAAAISGSPAPQDRAGTLIEKAGYYPPVRWSDPADESDEEKSVGIAGDGEYEEDSQAKWKRRRRTPGRAWRVFEELIVSLLFVAVPGGLYYLWLIKNG</sequence>
<gene>
    <name evidence="4" type="ORF">B0A50_08575</name>
</gene>
<feature type="compositionally biased region" description="Low complexity" evidence="2">
    <location>
        <begin position="566"/>
        <end position="582"/>
    </location>
</feature>
<protein>
    <recommendedName>
        <fullName evidence="6">Calcineurin-like phosphoesterase domain-containing protein</fullName>
    </recommendedName>
</protein>
<dbReference type="InterPro" id="IPR029052">
    <property type="entry name" value="Metallo-depent_PP-like"/>
</dbReference>
<evidence type="ECO:0000313" key="5">
    <source>
        <dbReference type="Proteomes" id="UP000308549"/>
    </source>
</evidence>
<keyword evidence="5" id="KW-1185">Reference proteome</keyword>
<dbReference type="GO" id="GO:0016020">
    <property type="term" value="C:membrane"/>
    <property type="evidence" value="ECO:0007669"/>
    <property type="project" value="GOC"/>
</dbReference>